<dbReference type="Pfam" id="PF00753">
    <property type="entry name" value="Lactamase_B"/>
    <property type="match status" value="1"/>
</dbReference>
<dbReference type="CDD" id="cd16278">
    <property type="entry name" value="metallo-hydrolase-like_MBL-fold"/>
    <property type="match status" value="1"/>
</dbReference>
<dbReference type="SUPFAM" id="SSF56281">
    <property type="entry name" value="Metallo-hydrolase/oxidoreductase"/>
    <property type="match status" value="1"/>
</dbReference>
<evidence type="ECO:0000259" key="2">
    <source>
        <dbReference type="SMART" id="SM00849"/>
    </source>
</evidence>
<protein>
    <submittedName>
        <fullName evidence="3">MBL fold metallo-hydrolase</fullName>
    </submittedName>
</protein>
<dbReference type="SMART" id="SM00849">
    <property type="entry name" value="Lactamase_B"/>
    <property type="match status" value="1"/>
</dbReference>
<dbReference type="InterPro" id="IPR001279">
    <property type="entry name" value="Metallo-B-lactamas"/>
</dbReference>
<feature type="domain" description="Metallo-beta-lactamase" evidence="2">
    <location>
        <begin position="68"/>
        <end position="235"/>
    </location>
</feature>
<feature type="region of interest" description="Disordered" evidence="1">
    <location>
        <begin position="1"/>
        <end position="48"/>
    </location>
</feature>
<dbReference type="GO" id="GO:0016787">
    <property type="term" value="F:hydrolase activity"/>
    <property type="evidence" value="ECO:0007669"/>
    <property type="project" value="UniProtKB-KW"/>
</dbReference>
<evidence type="ECO:0000313" key="3">
    <source>
        <dbReference type="EMBL" id="ATG53926.1"/>
    </source>
</evidence>
<keyword evidence="3" id="KW-0378">Hydrolase</keyword>
<dbReference type="Gene3D" id="1.10.10.10">
    <property type="entry name" value="Winged helix-like DNA-binding domain superfamily/Winged helix DNA-binding domain"/>
    <property type="match status" value="1"/>
</dbReference>
<feature type="compositionally biased region" description="Low complexity" evidence="1">
    <location>
        <begin position="8"/>
        <end position="30"/>
    </location>
</feature>
<evidence type="ECO:0000313" key="4">
    <source>
        <dbReference type="Proteomes" id="UP000217889"/>
    </source>
</evidence>
<dbReference type="AlphaFoldDB" id="A0A291GUY1"/>
<gene>
    <name evidence="3" type="ORF">CFK41_03400</name>
</gene>
<sequence length="309" mass="32794">MPVPPSASPSSRWTPRWSSTCWSSSTAPPSRSAEDAVDEHVSLRDPEGPPVELIQVRAGNPGPMTLTGTNSYVLRDGDLVWVVDPGPRDPEHLAELLLRCGAAARPQGVLVTHRHLDHSAGAATLARQLAARSGHEVPLWAADPSAVPGARPLPATLEGDHGTVGHVIHLPGHTSDSVAVLVDGGRLLSGDTLLGGSSTVIVPDDGGSLTEYLQSLAILRAMTVDGRIGSIHPGHGTVMETPLDALEAIEGAIAHRRERIEEVRRARTAGVLTMDRLLRVVYGPDLPAELLGAARWNLRATLEHLTEER</sequence>
<dbReference type="OrthoDB" id="9788263at2"/>
<dbReference type="PANTHER" id="PTHR23131">
    <property type="entry name" value="ENDORIBONUCLEASE LACTB2"/>
    <property type="match status" value="1"/>
</dbReference>
<dbReference type="KEGG" id="bgg:CFK41_03400"/>
<evidence type="ECO:0000256" key="1">
    <source>
        <dbReference type="SAM" id="MobiDB-lite"/>
    </source>
</evidence>
<dbReference type="InterPro" id="IPR036866">
    <property type="entry name" value="RibonucZ/Hydroxyglut_hydro"/>
</dbReference>
<accession>A0A291GUY1</accession>
<name>A0A291GUY1_9MICO</name>
<feature type="compositionally biased region" description="Basic and acidic residues" evidence="1">
    <location>
        <begin position="32"/>
        <end position="47"/>
    </location>
</feature>
<reference evidence="3 4" key="1">
    <citation type="journal article" date="2014" name="Int. J. Syst. Evol. Microbiol.">
        <title>Brachybacterium ginsengisoli sp. nov., isolated from soil of a ginseng field.</title>
        <authorList>
            <person name="Hoang V.A."/>
            <person name="Kim Y.J."/>
            <person name="Nguyen N.L."/>
            <person name="Yang D.C."/>
        </authorList>
    </citation>
    <scope>NUCLEOTIDE SEQUENCE [LARGE SCALE GENOMIC DNA]</scope>
    <source>
        <strain evidence="3 4">DCY80</strain>
    </source>
</reference>
<dbReference type="InterPro" id="IPR036388">
    <property type="entry name" value="WH-like_DNA-bd_sf"/>
</dbReference>
<keyword evidence="4" id="KW-1185">Reference proteome</keyword>
<dbReference type="PANTHER" id="PTHR23131:SF0">
    <property type="entry name" value="ENDORIBONUCLEASE LACTB2"/>
    <property type="match status" value="1"/>
</dbReference>
<dbReference type="EMBL" id="CP023564">
    <property type="protein sequence ID" value="ATG53926.1"/>
    <property type="molecule type" value="Genomic_DNA"/>
</dbReference>
<dbReference type="Proteomes" id="UP000217889">
    <property type="component" value="Chromosome"/>
</dbReference>
<proteinExistence type="predicted"/>
<dbReference type="InterPro" id="IPR050662">
    <property type="entry name" value="Sec-metab_biosynth-thioest"/>
</dbReference>
<dbReference type="Gene3D" id="3.60.15.10">
    <property type="entry name" value="Ribonuclease Z/Hydroxyacylglutathione hydrolase-like"/>
    <property type="match status" value="1"/>
</dbReference>
<organism evidence="3 4">
    <name type="scientific">Brachybacterium ginsengisoli</name>
    <dbReference type="NCBI Taxonomy" id="1331682"/>
    <lineage>
        <taxon>Bacteria</taxon>
        <taxon>Bacillati</taxon>
        <taxon>Actinomycetota</taxon>
        <taxon>Actinomycetes</taxon>
        <taxon>Micrococcales</taxon>
        <taxon>Dermabacteraceae</taxon>
        <taxon>Brachybacterium</taxon>
    </lineage>
</organism>